<name>A0A2A6ZBM5_9FIRM</name>
<proteinExistence type="predicted"/>
<dbReference type="InterPro" id="IPR002539">
    <property type="entry name" value="MaoC-like_dom"/>
</dbReference>
<reference evidence="2 3" key="1">
    <citation type="journal article" date="2017" name="Front. Microbiol.">
        <title>New Insights into the Diversity of the Genus Faecalibacterium.</title>
        <authorList>
            <person name="Benevides L."/>
            <person name="Burman S."/>
            <person name="Martin R."/>
            <person name="Robert V."/>
            <person name="Thomas M."/>
            <person name="Miquel S."/>
            <person name="Chain F."/>
            <person name="Sokol H."/>
            <person name="Bermudez-Humaran L.G."/>
            <person name="Morrison M."/>
            <person name="Langella P."/>
            <person name="Azevedo V.A."/>
            <person name="Chatel J.M."/>
            <person name="Soares S."/>
        </authorList>
    </citation>
    <scope>NUCLEOTIDE SEQUENCE [LARGE SCALE GENOMIC DNA]</scope>
    <source>
        <strain evidence="3">CNCM I-4540</strain>
    </source>
</reference>
<feature type="domain" description="MaoC-like" evidence="1">
    <location>
        <begin position="12"/>
        <end position="120"/>
    </location>
</feature>
<dbReference type="InterPro" id="IPR052342">
    <property type="entry name" value="MCH/BMMD"/>
</dbReference>
<dbReference type="Gene3D" id="3.10.129.10">
    <property type="entry name" value="Hotdog Thioesterase"/>
    <property type="match status" value="1"/>
</dbReference>
<organism evidence="2 3">
    <name type="scientific">Faecalibacterium langellae</name>
    <dbReference type="NCBI Taxonomy" id="3435293"/>
    <lineage>
        <taxon>Bacteria</taxon>
        <taxon>Bacillati</taxon>
        <taxon>Bacillota</taxon>
        <taxon>Clostridia</taxon>
        <taxon>Eubacteriales</taxon>
        <taxon>Oscillospiraceae</taxon>
        <taxon>Faecalibacterium</taxon>
    </lineage>
</organism>
<dbReference type="InterPro" id="IPR029069">
    <property type="entry name" value="HotDog_dom_sf"/>
</dbReference>
<evidence type="ECO:0000259" key="1">
    <source>
        <dbReference type="Pfam" id="PF01575"/>
    </source>
</evidence>
<sequence length="140" mass="15398">MNEKEKNVQSIPMGQKAYYSKTISEADVTLFAGITGDSQPLSTNAEFAAATSAGRCAVQSELLASYTWPVSTEIASPGAVTIDQELTFYKPVYVGDTITVVGEVTRKVLEKKYVYVRTTVYNQNDEIVADGYVRELMQVH</sequence>
<dbReference type="PANTHER" id="PTHR43664:SF1">
    <property type="entry name" value="BETA-METHYLMALYL-COA DEHYDRATASE"/>
    <property type="match status" value="1"/>
</dbReference>
<comment type="caution">
    <text evidence="2">The sequence shown here is derived from an EMBL/GenBank/DDBJ whole genome shotgun (WGS) entry which is preliminary data.</text>
</comment>
<evidence type="ECO:0000313" key="2">
    <source>
        <dbReference type="EMBL" id="PDX58773.1"/>
    </source>
</evidence>
<dbReference type="EMBL" id="NMTQ01000022">
    <property type="protein sequence ID" value="PDX58773.1"/>
    <property type="molecule type" value="Genomic_DNA"/>
</dbReference>
<gene>
    <name evidence="2" type="ORF">CGS46_06620</name>
</gene>
<dbReference type="AlphaFoldDB" id="A0A2A6ZBM5"/>
<dbReference type="CDD" id="cd03449">
    <property type="entry name" value="R_hydratase"/>
    <property type="match status" value="1"/>
</dbReference>
<protein>
    <recommendedName>
        <fullName evidence="1">MaoC-like domain-containing protein</fullName>
    </recommendedName>
</protein>
<dbReference type="SUPFAM" id="SSF54637">
    <property type="entry name" value="Thioesterase/thiol ester dehydrase-isomerase"/>
    <property type="match status" value="1"/>
</dbReference>
<accession>A0A2A6ZBM5</accession>
<keyword evidence="3" id="KW-1185">Reference proteome</keyword>
<dbReference type="Proteomes" id="UP000220752">
    <property type="component" value="Unassembled WGS sequence"/>
</dbReference>
<dbReference type="Pfam" id="PF01575">
    <property type="entry name" value="MaoC_dehydratas"/>
    <property type="match status" value="1"/>
</dbReference>
<dbReference type="PANTHER" id="PTHR43664">
    <property type="entry name" value="MONOAMINE OXIDASE-RELATED"/>
    <property type="match status" value="1"/>
</dbReference>
<evidence type="ECO:0000313" key="3">
    <source>
        <dbReference type="Proteomes" id="UP000220752"/>
    </source>
</evidence>